<reference evidence="1 2" key="1">
    <citation type="submission" date="2021-06" db="EMBL/GenBank/DDBJ databases">
        <authorList>
            <person name="Palmer J.M."/>
        </authorList>
    </citation>
    <scope>NUCLEOTIDE SEQUENCE [LARGE SCALE GENOMIC DNA]</scope>
    <source>
        <strain evidence="2">if_2019</strain>
        <tissue evidence="1">Muscle</tissue>
    </source>
</reference>
<evidence type="ECO:0000313" key="2">
    <source>
        <dbReference type="Proteomes" id="UP001482620"/>
    </source>
</evidence>
<dbReference type="EMBL" id="JAHRIQ010038286">
    <property type="protein sequence ID" value="MEQ2233965.1"/>
    <property type="molecule type" value="Genomic_DNA"/>
</dbReference>
<keyword evidence="2" id="KW-1185">Reference proteome</keyword>
<sequence>MLKCATKSSSELPQINDPQRVFVEFKDITQMEVIKLYRVKMKPFNVEVDKSKESRTEFAGKQGKVGMLLRAKLRACRCLIKCCDVIGNLPESCSKVTKTQSINKSLKGHMPRSCPNCESLVQ</sequence>
<proteinExistence type="predicted"/>
<protein>
    <submittedName>
        <fullName evidence="1">Uncharacterized protein</fullName>
    </submittedName>
</protein>
<gene>
    <name evidence="1" type="ORF">ILYODFUR_027137</name>
</gene>
<dbReference type="Proteomes" id="UP001482620">
    <property type="component" value="Unassembled WGS sequence"/>
</dbReference>
<name>A0ABV0TM55_9TELE</name>
<comment type="caution">
    <text evidence="1">The sequence shown here is derived from an EMBL/GenBank/DDBJ whole genome shotgun (WGS) entry which is preliminary data.</text>
</comment>
<evidence type="ECO:0000313" key="1">
    <source>
        <dbReference type="EMBL" id="MEQ2233965.1"/>
    </source>
</evidence>
<accession>A0ABV0TM55</accession>
<organism evidence="1 2">
    <name type="scientific">Ilyodon furcidens</name>
    <name type="common">goldbreast splitfin</name>
    <dbReference type="NCBI Taxonomy" id="33524"/>
    <lineage>
        <taxon>Eukaryota</taxon>
        <taxon>Metazoa</taxon>
        <taxon>Chordata</taxon>
        <taxon>Craniata</taxon>
        <taxon>Vertebrata</taxon>
        <taxon>Euteleostomi</taxon>
        <taxon>Actinopterygii</taxon>
        <taxon>Neopterygii</taxon>
        <taxon>Teleostei</taxon>
        <taxon>Neoteleostei</taxon>
        <taxon>Acanthomorphata</taxon>
        <taxon>Ovalentaria</taxon>
        <taxon>Atherinomorphae</taxon>
        <taxon>Cyprinodontiformes</taxon>
        <taxon>Goodeidae</taxon>
        <taxon>Ilyodon</taxon>
    </lineage>
</organism>